<evidence type="ECO:0000256" key="9">
    <source>
        <dbReference type="ARBA" id="ARBA00022777"/>
    </source>
</evidence>
<organism evidence="15 16">
    <name type="scientific">Variovorax defluvii</name>
    <dbReference type="NCBI Taxonomy" id="913761"/>
    <lineage>
        <taxon>Bacteria</taxon>
        <taxon>Pseudomonadati</taxon>
        <taxon>Pseudomonadota</taxon>
        <taxon>Betaproteobacteria</taxon>
        <taxon>Burkholderiales</taxon>
        <taxon>Comamonadaceae</taxon>
        <taxon>Variovorax</taxon>
    </lineage>
</organism>
<evidence type="ECO:0000256" key="11">
    <source>
        <dbReference type="ARBA" id="ARBA00022989"/>
    </source>
</evidence>
<keyword evidence="4" id="KW-1003">Cell membrane</keyword>
<dbReference type="PANTHER" id="PTHR43065:SF46">
    <property type="entry name" value="C4-DICARBOXYLATE TRANSPORT SENSOR PROTEIN DCTB"/>
    <property type="match status" value="1"/>
</dbReference>
<proteinExistence type="predicted"/>
<evidence type="ECO:0000256" key="2">
    <source>
        <dbReference type="ARBA" id="ARBA00004651"/>
    </source>
</evidence>
<evidence type="ECO:0000256" key="6">
    <source>
        <dbReference type="ARBA" id="ARBA00022679"/>
    </source>
</evidence>
<dbReference type="SUPFAM" id="SSF103190">
    <property type="entry name" value="Sensory domain-like"/>
    <property type="match status" value="1"/>
</dbReference>
<evidence type="ECO:0000256" key="4">
    <source>
        <dbReference type="ARBA" id="ARBA00022475"/>
    </source>
</evidence>
<comment type="caution">
    <text evidence="15">The sequence shown here is derived from an EMBL/GenBank/DDBJ whole genome shotgun (WGS) entry which is preliminary data.</text>
</comment>
<dbReference type="SMART" id="SM00388">
    <property type="entry name" value="HisKA"/>
    <property type="match status" value="1"/>
</dbReference>
<dbReference type="InterPro" id="IPR003661">
    <property type="entry name" value="HisK_dim/P_dom"/>
</dbReference>
<evidence type="ECO:0000256" key="3">
    <source>
        <dbReference type="ARBA" id="ARBA00012438"/>
    </source>
</evidence>
<comment type="catalytic activity">
    <reaction evidence="1">
        <text>ATP + protein L-histidine = ADP + protein N-phospho-L-histidine.</text>
        <dbReference type="EC" id="2.7.13.3"/>
    </reaction>
</comment>
<feature type="domain" description="Histidine kinase" evidence="14">
    <location>
        <begin position="390"/>
        <end position="606"/>
    </location>
</feature>
<evidence type="ECO:0000256" key="7">
    <source>
        <dbReference type="ARBA" id="ARBA00022692"/>
    </source>
</evidence>
<dbReference type="PROSITE" id="PS50109">
    <property type="entry name" value="HIS_KIN"/>
    <property type="match status" value="1"/>
</dbReference>
<keyword evidence="13" id="KW-0472">Membrane</keyword>
<evidence type="ECO:0000256" key="10">
    <source>
        <dbReference type="ARBA" id="ARBA00022840"/>
    </source>
</evidence>
<dbReference type="GO" id="GO:0005524">
    <property type="term" value="F:ATP binding"/>
    <property type="evidence" value="ECO:0007669"/>
    <property type="project" value="UniProtKB-KW"/>
</dbReference>
<dbReference type="SMART" id="SM00387">
    <property type="entry name" value="HATPase_c"/>
    <property type="match status" value="1"/>
</dbReference>
<evidence type="ECO:0000313" key="16">
    <source>
        <dbReference type="Proteomes" id="UP001500975"/>
    </source>
</evidence>
<dbReference type="SUPFAM" id="SSF55874">
    <property type="entry name" value="ATPase domain of HSP90 chaperone/DNA topoisomerase II/histidine kinase"/>
    <property type="match status" value="1"/>
</dbReference>
<evidence type="ECO:0000259" key="14">
    <source>
        <dbReference type="PROSITE" id="PS50109"/>
    </source>
</evidence>
<dbReference type="InterPro" id="IPR029151">
    <property type="entry name" value="Sensor-like_sf"/>
</dbReference>
<evidence type="ECO:0000256" key="13">
    <source>
        <dbReference type="SAM" id="Phobius"/>
    </source>
</evidence>
<keyword evidence="11 13" id="KW-1133">Transmembrane helix</keyword>
<keyword evidence="6" id="KW-0808">Transferase</keyword>
<dbReference type="InterPro" id="IPR004358">
    <property type="entry name" value="Sig_transdc_His_kin-like_C"/>
</dbReference>
<protein>
    <recommendedName>
        <fullName evidence="3">histidine kinase</fullName>
        <ecNumber evidence="3">2.7.13.3</ecNumber>
    </recommendedName>
</protein>
<keyword evidence="16" id="KW-1185">Reference proteome</keyword>
<dbReference type="SUPFAM" id="SSF47384">
    <property type="entry name" value="Homodimeric domain of signal transducing histidine kinase"/>
    <property type="match status" value="1"/>
</dbReference>
<reference evidence="16" key="1">
    <citation type="journal article" date="2019" name="Int. J. Syst. Evol. Microbiol.">
        <title>The Global Catalogue of Microorganisms (GCM) 10K type strain sequencing project: providing services to taxonomists for standard genome sequencing and annotation.</title>
        <authorList>
            <consortium name="The Broad Institute Genomics Platform"/>
            <consortium name="The Broad Institute Genome Sequencing Center for Infectious Disease"/>
            <person name="Wu L."/>
            <person name="Ma J."/>
        </authorList>
    </citation>
    <scope>NUCLEOTIDE SEQUENCE [LARGE SCALE GENOMIC DNA]</scope>
    <source>
        <strain evidence="16">JCM 17804</strain>
    </source>
</reference>
<dbReference type="EMBL" id="BAABGJ010000080">
    <property type="protein sequence ID" value="GAA4354440.1"/>
    <property type="molecule type" value="Genomic_DNA"/>
</dbReference>
<dbReference type="Gene3D" id="1.10.287.130">
    <property type="match status" value="1"/>
</dbReference>
<accession>A0ABP8IA48</accession>
<dbReference type="InterPro" id="IPR036890">
    <property type="entry name" value="HATPase_C_sf"/>
</dbReference>
<feature type="transmembrane region" description="Helical" evidence="13">
    <location>
        <begin position="294"/>
        <end position="313"/>
    </location>
</feature>
<sequence>MKAVVRRALGWLVAVAIIGAAALAGHAVAMRAGLERLREAAQHRLDVVAAGLEADLVRFDYLPSLLEITPTVFALLDQPDDADLRGRTNRVLERINATAGASNLYIVDASGVCLAASDWNDPGTPVGANLSFRPYVKDALARGRGRFYGVGFTSRRAGYYLSYALFGQGQRRGVAAVKVDLEAAESAWRKLPGELLVLDERGVVILSSREEWKFRPLAPLGPEALADIADTRPYGSAPLTPLDWRETPQPAGGAAAIRLQGAQYLGTSRSLEPAGWRVVALDDTAPVRAGARNLALMAALGAMVLLLVATVLAQRHRALRAKLASRAALQAAHDSLESKVVLRTAELRSAVAKLAEEVEARKAIEADLRATQGELVHAGKMAALGQMSAGMVHELNQPLGALRTLSDNACVLLEHGRTDDVRGNLQRIAHLVDRLGRLTSRLKAFAYKNTLARERVDLRQSIANAQLMLSERLRDKGVELVVHVAPEGLAAWAEEARLEQVLVNVMGNAIDAMDASPLRRLRIEAGIDPAQEHRCAIQVCDTGPGIRPDILPRLFDPFVTSKPAGAGLGLGLMISAHIVRELGGSLRGANIGGSGACFTIELPLAATQEAVHT</sequence>
<dbReference type="Pfam" id="PF02518">
    <property type="entry name" value="HATPase_c"/>
    <property type="match status" value="1"/>
</dbReference>
<dbReference type="Proteomes" id="UP001500975">
    <property type="component" value="Unassembled WGS sequence"/>
</dbReference>
<evidence type="ECO:0000256" key="5">
    <source>
        <dbReference type="ARBA" id="ARBA00022553"/>
    </source>
</evidence>
<dbReference type="Gene3D" id="3.30.450.20">
    <property type="entry name" value="PAS domain"/>
    <property type="match status" value="2"/>
</dbReference>
<dbReference type="CDD" id="cd00082">
    <property type="entry name" value="HisKA"/>
    <property type="match status" value="1"/>
</dbReference>
<dbReference type="EC" id="2.7.13.3" evidence="3"/>
<keyword evidence="12" id="KW-0902">Two-component regulatory system</keyword>
<dbReference type="InterPro" id="IPR003594">
    <property type="entry name" value="HATPase_dom"/>
</dbReference>
<evidence type="ECO:0000256" key="12">
    <source>
        <dbReference type="ARBA" id="ARBA00023012"/>
    </source>
</evidence>
<keyword evidence="8" id="KW-0547">Nucleotide-binding</keyword>
<keyword evidence="9" id="KW-0418">Kinase</keyword>
<comment type="subcellular location">
    <subcellularLocation>
        <location evidence="2">Cell membrane</location>
        <topology evidence="2">Multi-pass membrane protein</topology>
    </subcellularLocation>
</comment>
<dbReference type="PANTHER" id="PTHR43065">
    <property type="entry name" value="SENSOR HISTIDINE KINASE"/>
    <property type="match status" value="1"/>
</dbReference>
<dbReference type="InterPro" id="IPR036097">
    <property type="entry name" value="HisK_dim/P_sf"/>
</dbReference>
<gene>
    <name evidence="15" type="ORF">GCM10023165_45670</name>
</gene>
<keyword evidence="10 15" id="KW-0067">ATP-binding</keyword>
<evidence type="ECO:0000256" key="1">
    <source>
        <dbReference type="ARBA" id="ARBA00000085"/>
    </source>
</evidence>
<keyword evidence="5" id="KW-0597">Phosphoprotein</keyword>
<dbReference type="PRINTS" id="PR00344">
    <property type="entry name" value="BCTRLSENSOR"/>
</dbReference>
<dbReference type="PIRSF" id="PIRSF036431">
    <property type="entry name" value="STHK_DctB"/>
    <property type="match status" value="1"/>
</dbReference>
<dbReference type="Pfam" id="PF00512">
    <property type="entry name" value="HisKA"/>
    <property type="match status" value="1"/>
</dbReference>
<dbReference type="Gene3D" id="3.30.565.10">
    <property type="entry name" value="Histidine kinase-like ATPase, C-terminal domain"/>
    <property type="match status" value="1"/>
</dbReference>
<name>A0ABP8IA48_9BURK</name>
<dbReference type="InterPro" id="IPR017055">
    <property type="entry name" value="Sig_transdc_His_kinase_DctB"/>
</dbReference>
<dbReference type="InterPro" id="IPR005467">
    <property type="entry name" value="His_kinase_dom"/>
</dbReference>
<keyword evidence="7 13" id="KW-0812">Transmembrane</keyword>
<evidence type="ECO:0000256" key="8">
    <source>
        <dbReference type="ARBA" id="ARBA00022741"/>
    </source>
</evidence>
<evidence type="ECO:0000313" key="15">
    <source>
        <dbReference type="EMBL" id="GAA4354440.1"/>
    </source>
</evidence>
<dbReference type="RefSeq" id="WP_345540851.1">
    <property type="nucleotide sequence ID" value="NZ_BAABGJ010000080.1"/>
</dbReference>